<feature type="transmembrane region" description="Helical" evidence="7">
    <location>
        <begin position="129"/>
        <end position="155"/>
    </location>
</feature>
<evidence type="ECO:0000256" key="3">
    <source>
        <dbReference type="ARBA" id="ARBA00022475"/>
    </source>
</evidence>
<organism evidence="9 10">
    <name type="scientific">Lederbergia graminis</name>
    <dbReference type="NCBI Taxonomy" id="735518"/>
    <lineage>
        <taxon>Bacteria</taxon>
        <taxon>Bacillati</taxon>
        <taxon>Bacillota</taxon>
        <taxon>Bacilli</taxon>
        <taxon>Bacillales</taxon>
        <taxon>Bacillaceae</taxon>
        <taxon>Lederbergia</taxon>
    </lineage>
</organism>
<dbReference type="PANTHER" id="PTHR43124">
    <property type="entry name" value="PURINE EFFLUX PUMP PBUE"/>
    <property type="match status" value="1"/>
</dbReference>
<evidence type="ECO:0000256" key="6">
    <source>
        <dbReference type="ARBA" id="ARBA00023136"/>
    </source>
</evidence>
<sequence>MKKRLLFLFIMSTFVVGTVELIIAGILELVASDLHISESLSGQLITIYAFSFAIGAPILSVKTAKLERKKVLLTSLLIFIVSNIISALSSSYLMLAIVRVITALSAAVFIVVVLSTAAKLADPAKQGRILGLVYMGFSAANVFGVPAGTYVGVAFGWRSTFWLIATLSIICFVLIMILLPKTEGEQEASKIKMTSAFKNQQVMALLSITTILLAAHYIVYSYISPLMTNAGHSLSAVSFILLLAGIAGTIGTSAGGSASDIFGPKKSLLVASIVFSLMMLLLRVSLPFIFLFSVIVFIWNFVQWSTNPAIQYALIHINPRASELALSLNMSALNIGIGLGALIGGIIIEQDGLLYAPFISAAMVIIPIVLLRYVKGEKEVANE</sequence>
<proteinExistence type="predicted"/>
<dbReference type="Pfam" id="PF07690">
    <property type="entry name" value="MFS_1"/>
    <property type="match status" value="1"/>
</dbReference>
<keyword evidence="6 7" id="KW-0472">Membrane</keyword>
<feature type="transmembrane region" description="Helical" evidence="7">
    <location>
        <begin position="202"/>
        <end position="223"/>
    </location>
</feature>
<dbReference type="EMBL" id="JBHSMC010000027">
    <property type="protein sequence ID" value="MFC5466536.1"/>
    <property type="molecule type" value="Genomic_DNA"/>
</dbReference>
<keyword evidence="2" id="KW-0813">Transport</keyword>
<dbReference type="RefSeq" id="WP_382354722.1">
    <property type="nucleotide sequence ID" value="NZ_JBHSMC010000027.1"/>
</dbReference>
<evidence type="ECO:0000259" key="8">
    <source>
        <dbReference type="PROSITE" id="PS50850"/>
    </source>
</evidence>
<feature type="transmembrane region" description="Helical" evidence="7">
    <location>
        <begin position="235"/>
        <end position="255"/>
    </location>
</feature>
<dbReference type="SUPFAM" id="SSF103473">
    <property type="entry name" value="MFS general substrate transporter"/>
    <property type="match status" value="1"/>
</dbReference>
<feature type="transmembrane region" description="Helical" evidence="7">
    <location>
        <begin position="161"/>
        <end position="181"/>
    </location>
</feature>
<dbReference type="InterPro" id="IPR011701">
    <property type="entry name" value="MFS"/>
</dbReference>
<keyword evidence="4 7" id="KW-0812">Transmembrane</keyword>
<feature type="transmembrane region" description="Helical" evidence="7">
    <location>
        <begin position="40"/>
        <end position="59"/>
    </location>
</feature>
<evidence type="ECO:0000256" key="4">
    <source>
        <dbReference type="ARBA" id="ARBA00022692"/>
    </source>
</evidence>
<evidence type="ECO:0000256" key="2">
    <source>
        <dbReference type="ARBA" id="ARBA00022448"/>
    </source>
</evidence>
<comment type="caution">
    <text evidence="9">The sequence shown here is derived from an EMBL/GenBank/DDBJ whole genome shotgun (WGS) entry which is preliminary data.</text>
</comment>
<dbReference type="InterPro" id="IPR020846">
    <property type="entry name" value="MFS_dom"/>
</dbReference>
<dbReference type="CDD" id="cd17324">
    <property type="entry name" value="MFS_NepI_like"/>
    <property type="match status" value="1"/>
</dbReference>
<evidence type="ECO:0000256" key="7">
    <source>
        <dbReference type="SAM" id="Phobius"/>
    </source>
</evidence>
<dbReference type="Gene3D" id="1.20.1250.20">
    <property type="entry name" value="MFS general substrate transporter like domains"/>
    <property type="match status" value="2"/>
</dbReference>
<keyword evidence="10" id="KW-1185">Reference proteome</keyword>
<protein>
    <submittedName>
        <fullName evidence="9">MFS transporter</fullName>
    </submittedName>
</protein>
<reference evidence="10" key="1">
    <citation type="journal article" date="2019" name="Int. J. Syst. Evol. Microbiol.">
        <title>The Global Catalogue of Microorganisms (GCM) 10K type strain sequencing project: providing services to taxonomists for standard genome sequencing and annotation.</title>
        <authorList>
            <consortium name="The Broad Institute Genomics Platform"/>
            <consortium name="The Broad Institute Genome Sequencing Center for Infectious Disease"/>
            <person name="Wu L."/>
            <person name="Ma J."/>
        </authorList>
    </citation>
    <scope>NUCLEOTIDE SEQUENCE [LARGE SCALE GENOMIC DNA]</scope>
    <source>
        <strain evidence="10">CGMCC 1.12237</strain>
    </source>
</reference>
<feature type="domain" description="Major facilitator superfamily (MFS) profile" evidence="8">
    <location>
        <begin position="5"/>
        <end position="379"/>
    </location>
</feature>
<comment type="subcellular location">
    <subcellularLocation>
        <location evidence="1">Cell membrane</location>
        <topology evidence="1">Multi-pass membrane protein</topology>
    </subcellularLocation>
</comment>
<dbReference type="InterPro" id="IPR050189">
    <property type="entry name" value="MFS_Efflux_Transporters"/>
</dbReference>
<evidence type="ECO:0000256" key="5">
    <source>
        <dbReference type="ARBA" id="ARBA00022989"/>
    </source>
</evidence>
<evidence type="ECO:0000313" key="10">
    <source>
        <dbReference type="Proteomes" id="UP001596147"/>
    </source>
</evidence>
<gene>
    <name evidence="9" type="ORF">ACFPM4_17575</name>
</gene>
<feature type="transmembrane region" description="Helical" evidence="7">
    <location>
        <begin position="71"/>
        <end position="90"/>
    </location>
</feature>
<feature type="transmembrane region" description="Helical" evidence="7">
    <location>
        <begin position="267"/>
        <end position="284"/>
    </location>
</feature>
<evidence type="ECO:0000313" key="9">
    <source>
        <dbReference type="EMBL" id="MFC5466536.1"/>
    </source>
</evidence>
<evidence type="ECO:0000256" key="1">
    <source>
        <dbReference type="ARBA" id="ARBA00004651"/>
    </source>
</evidence>
<name>A0ABW0LP96_9BACI</name>
<dbReference type="PANTHER" id="PTHR43124:SF10">
    <property type="entry name" value="PURINE EFFLUX PUMP PBUE"/>
    <property type="match status" value="1"/>
</dbReference>
<keyword evidence="3" id="KW-1003">Cell membrane</keyword>
<dbReference type="PROSITE" id="PS50850">
    <property type="entry name" value="MFS"/>
    <property type="match status" value="1"/>
</dbReference>
<feature type="transmembrane region" description="Helical" evidence="7">
    <location>
        <begin position="96"/>
        <end position="117"/>
    </location>
</feature>
<feature type="transmembrane region" description="Helical" evidence="7">
    <location>
        <begin position="326"/>
        <end position="348"/>
    </location>
</feature>
<keyword evidence="5 7" id="KW-1133">Transmembrane helix</keyword>
<dbReference type="Proteomes" id="UP001596147">
    <property type="component" value="Unassembled WGS sequence"/>
</dbReference>
<accession>A0ABW0LP96</accession>
<feature type="transmembrane region" description="Helical" evidence="7">
    <location>
        <begin position="354"/>
        <end position="374"/>
    </location>
</feature>
<feature type="transmembrane region" description="Helical" evidence="7">
    <location>
        <begin position="290"/>
        <end position="314"/>
    </location>
</feature>
<dbReference type="InterPro" id="IPR036259">
    <property type="entry name" value="MFS_trans_sf"/>
</dbReference>